<dbReference type="EMBL" id="QFOD01000019">
    <property type="protein sequence ID" value="PZP29110.1"/>
    <property type="molecule type" value="Genomic_DNA"/>
</dbReference>
<dbReference type="AlphaFoldDB" id="A0A2W5DKZ7"/>
<comment type="caution">
    <text evidence="2">The sequence shown here is derived from an EMBL/GenBank/DDBJ whole genome shotgun (WGS) entry which is preliminary data.</text>
</comment>
<organism evidence="2 3">
    <name type="scientific">Roseateles depolymerans</name>
    <dbReference type="NCBI Taxonomy" id="76731"/>
    <lineage>
        <taxon>Bacteria</taxon>
        <taxon>Pseudomonadati</taxon>
        <taxon>Pseudomonadota</taxon>
        <taxon>Betaproteobacteria</taxon>
        <taxon>Burkholderiales</taxon>
        <taxon>Sphaerotilaceae</taxon>
        <taxon>Roseateles</taxon>
    </lineage>
</organism>
<protein>
    <submittedName>
        <fullName evidence="2">DNA repair protein</fullName>
    </submittedName>
</protein>
<dbReference type="Proteomes" id="UP000249633">
    <property type="component" value="Unassembled WGS sequence"/>
</dbReference>
<name>A0A2W5DKZ7_9BURK</name>
<reference evidence="2 3" key="1">
    <citation type="submission" date="2017-08" db="EMBL/GenBank/DDBJ databases">
        <title>Infants hospitalized years apart are colonized by the same room-sourced microbial strains.</title>
        <authorList>
            <person name="Brooks B."/>
            <person name="Olm M.R."/>
            <person name="Firek B.A."/>
            <person name="Baker R."/>
            <person name="Thomas B.C."/>
            <person name="Morowitz M.J."/>
            <person name="Banfield J.F."/>
        </authorList>
    </citation>
    <scope>NUCLEOTIDE SEQUENCE [LARGE SCALE GENOMIC DNA]</scope>
    <source>
        <strain evidence="2">S2_012_000_R2_81</strain>
    </source>
</reference>
<dbReference type="PANTHER" id="PTHR32114:SF2">
    <property type="entry name" value="ABC TRANSPORTER ABCH.3"/>
    <property type="match status" value="1"/>
</dbReference>
<dbReference type="PANTHER" id="PTHR32114">
    <property type="entry name" value="ABC TRANSPORTER ABCH.3"/>
    <property type="match status" value="1"/>
</dbReference>
<sequence>MPHAITLTGFRGIRSGLGRDSISLDLDALLGDAVLVAIGGANGRGKTTLMDNLHPYLVMPSRAGADGLGAFSYYDHVYLPESQKELVWSHGGVRYKTHLVFRVNGKRKTEAFLFESVAGDWKPVVLSDGTPVDGKVDTYERAVCEILGPSETFFASVFSAQGKRPLSAYKNGEIKTLLADLLGLDEVRAQGSRAAEVAKLLKAGLGVVRQEQAKAAETQTALERSIKSGSECPAKVDAARQLRERCAGQETEAKGLVARLESEGRAAEGTEIRRAQVQAAMTRASGEHDAALGRLSNEATRIGQRQEALRQRVATRCREHASRRQRLQGQLNSHRLVVARTARVQWAIHRLPVAERVVAAREEGVRASQAEVARLEGLRAQQGLLRQGIEALDREAGQLAVRQADLARRFGLVERVPCAGTDLQGRCQLLGDAREAQALVPSVEAQLAAVGTRKQQALRDLETLATELSRFPTACERRNRCEAVLDAAQARHSALALLAATAGELRQAQDALAVLEEELNGLPADVVAETTEEAAERAEHAASLQRLAEDKERSIAAHTQALAGLAEQLQALPAPFDQARLAQARRAAGQASDQLRAAEAAELAAVRQHEQWLSQVRQLEALRAQRLDVDERASRVERELSAWTLLSKCLSNDGVIALDIDDAGPTFSALANDLLLACYGARFTLEVITQTETAKGDLREDFDIIVHDGLRGESKSLKLVSGGERVWINECLTRAIALYLAGNTGRQYGTLFCDEADGPLDPEHKRMFMDMKREVLRLGHYAREFYVSQTPELNAMADCVIDLDALVMDAAATA</sequence>
<dbReference type="InterPro" id="IPR027417">
    <property type="entry name" value="P-loop_NTPase"/>
</dbReference>
<proteinExistence type="predicted"/>
<dbReference type="SUPFAM" id="SSF52540">
    <property type="entry name" value="P-loop containing nucleoside triphosphate hydrolases"/>
    <property type="match status" value="1"/>
</dbReference>
<gene>
    <name evidence="2" type="ORF">DI603_17710</name>
</gene>
<feature type="coiled-coil region" evidence="1">
    <location>
        <begin position="498"/>
        <end position="525"/>
    </location>
</feature>
<accession>A0A2W5DKZ7</accession>
<feature type="coiled-coil region" evidence="1">
    <location>
        <begin position="581"/>
        <end position="639"/>
    </location>
</feature>
<dbReference type="Gene3D" id="3.40.50.300">
    <property type="entry name" value="P-loop containing nucleotide triphosphate hydrolases"/>
    <property type="match status" value="2"/>
</dbReference>
<keyword evidence="1" id="KW-0175">Coiled coil</keyword>
<evidence type="ECO:0000256" key="1">
    <source>
        <dbReference type="SAM" id="Coils"/>
    </source>
</evidence>
<evidence type="ECO:0000313" key="3">
    <source>
        <dbReference type="Proteomes" id="UP000249633"/>
    </source>
</evidence>
<evidence type="ECO:0000313" key="2">
    <source>
        <dbReference type="EMBL" id="PZP29110.1"/>
    </source>
</evidence>